<proteinExistence type="predicted"/>
<dbReference type="PANTHER" id="PTHR43066">
    <property type="entry name" value="RHOMBOID-RELATED PROTEIN"/>
    <property type="match status" value="1"/>
</dbReference>
<feature type="non-terminal residue" evidence="6">
    <location>
        <position position="1"/>
    </location>
</feature>
<dbReference type="GO" id="GO:0004252">
    <property type="term" value="F:serine-type endopeptidase activity"/>
    <property type="evidence" value="ECO:0007669"/>
    <property type="project" value="InterPro"/>
</dbReference>
<evidence type="ECO:0000259" key="5">
    <source>
        <dbReference type="Pfam" id="PF01694"/>
    </source>
</evidence>
<dbReference type="PANTHER" id="PTHR43066:SF13">
    <property type="entry name" value="RHOMBOID DOMAIN-CONTAINING PROTEIN 2"/>
    <property type="match status" value="1"/>
</dbReference>
<evidence type="ECO:0000256" key="3">
    <source>
        <dbReference type="ARBA" id="ARBA00022989"/>
    </source>
</evidence>
<keyword evidence="3" id="KW-1133">Transmembrane helix</keyword>
<dbReference type="InterPro" id="IPR022764">
    <property type="entry name" value="Peptidase_S54_rhomboid_dom"/>
</dbReference>
<comment type="subcellular location">
    <subcellularLocation>
        <location evidence="1">Membrane</location>
        <topology evidence="1">Multi-pass membrane protein</topology>
    </subcellularLocation>
</comment>
<keyword evidence="2" id="KW-0812">Transmembrane</keyword>
<gene>
    <name evidence="6" type="ORF">N331_03939</name>
</gene>
<accession>A0A091QD79</accession>
<reference evidence="6 7" key="1">
    <citation type="submission" date="2014-04" db="EMBL/GenBank/DDBJ databases">
        <title>Genome evolution of avian class.</title>
        <authorList>
            <person name="Zhang G."/>
            <person name="Li C."/>
        </authorList>
    </citation>
    <scope>NUCLEOTIDE SEQUENCE [LARGE SCALE GENOMIC DNA]</scope>
    <source>
        <strain evidence="6">BGI_N331</strain>
    </source>
</reference>
<evidence type="ECO:0000313" key="7">
    <source>
        <dbReference type="Proteomes" id="UP000052967"/>
    </source>
</evidence>
<dbReference type="Proteomes" id="UP000052967">
    <property type="component" value="Unassembled WGS sequence"/>
</dbReference>
<dbReference type="Pfam" id="PF01694">
    <property type="entry name" value="Rhomboid"/>
    <property type="match status" value="1"/>
</dbReference>
<feature type="non-terminal residue" evidence="6">
    <location>
        <position position="228"/>
    </location>
</feature>
<dbReference type="SUPFAM" id="SSF144091">
    <property type="entry name" value="Rhomboid-like"/>
    <property type="match status" value="1"/>
</dbReference>
<feature type="domain" description="Peptidase S54 rhomboid" evidence="5">
    <location>
        <begin position="2"/>
        <end position="140"/>
    </location>
</feature>
<dbReference type="Gene3D" id="1.20.1540.10">
    <property type="entry name" value="Rhomboid-like"/>
    <property type="match status" value="1"/>
</dbReference>
<name>A0A091QD79_MERNU</name>
<evidence type="ECO:0000256" key="1">
    <source>
        <dbReference type="ARBA" id="ARBA00004141"/>
    </source>
</evidence>
<organism evidence="6 7">
    <name type="scientific">Merops nubicus</name>
    <name type="common">Northern carmine bee-eater</name>
    <dbReference type="NCBI Taxonomy" id="57421"/>
    <lineage>
        <taxon>Eukaryota</taxon>
        <taxon>Metazoa</taxon>
        <taxon>Chordata</taxon>
        <taxon>Craniata</taxon>
        <taxon>Vertebrata</taxon>
        <taxon>Euteleostomi</taxon>
        <taxon>Archelosauria</taxon>
        <taxon>Archosauria</taxon>
        <taxon>Dinosauria</taxon>
        <taxon>Saurischia</taxon>
        <taxon>Theropoda</taxon>
        <taxon>Coelurosauria</taxon>
        <taxon>Aves</taxon>
        <taxon>Neognathae</taxon>
        <taxon>Neoaves</taxon>
        <taxon>Telluraves</taxon>
        <taxon>Coraciimorphae</taxon>
        <taxon>Coraciiformes</taxon>
        <taxon>Meropidae</taxon>
        <taxon>Merops</taxon>
    </lineage>
</organism>
<dbReference type="GO" id="GO:0016020">
    <property type="term" value="C:membrane"/>
    <property type="evidence" value="ECO:0007669"/>
    <property type="project" value="UniProtKB-SubCell"/>
</dbReference>
<keyword evidence="4" id="KW-0472">Membrane</keyword>
<dbReference type="InterPro" id="IPR035952">
    <property type="entry name" value="Rhomboid-like_sf"/>
</dbReference>
<evidence type="ECO:0000313" key="6">
    <source>
        <dbReference type="EMBL" id="KFQ23275.1"/>
    </source>
</evidence>
<protein>
    <submittedName>
        <fullName evidence="6">Rhomboid domain-containing protein 2</fullName>
    </submittedName>
</protein>
<evidence type="ECO:0000256" key="2">
    <source>
        <dbReference type="ARBA" id="ARBA00022692"/>
    </source>
</evidence>
<dbReference type="AlphaFoldDB" id="A0A091QD79"/>
<evidence type="ECO:0000256" key="4">
    <source>
        <dbReference type="ARBA" id="ARBA00023136"/>
    </source>
</evidence>
<keyword evidence="7" id="KW-1185">Reference proteome</keyword>
<sequence length="228" mass="23731">VHRVITHIFVYEDLPSLAWGAAVIWCFGGSFERSVGTARHCLLTAAFALLSALLYLPLEAALSRGAGLEDPGGFTPVALAMLGASSARSGVRRTLLCGVPVPVLLLPWLLLGPACCLPGCSPLSALCGLLAGQAYGLGYCSCLDLPESVASKLDGVFPFSLLKRIPGLKYIPASSAERRAFESSKINPAPGAYPTQSYSCSSPPALPTFQPQHPAAQSPGFQQSCAVG</sequence>
<dbReference type="EMBL" id="KK694141">
    <property type="protein sequence ID" value="KFQ23275.1"/>
    <property type="molecule type" value="Genomic_DNA"/>
</dbReference>